<gene>
    <name evidence="2" type="ORF">UR54_C0014G0008</name>
</gene>
<reference evidence="2 3" key="1">
    <citation type="journal article" date="2015" name="Nature">
        <title>rRNA introns, odd ribosomes, and small enigmatic genomes across a large radiation of phyla.</title>
        <authorList>
            <person name="Brown C.T."/>
            <person name="Hug L.A."/>
            <person name="Thomas B.C."/>
            <person name="Sharon I."/>
            <person name="Castelle C.J."/>
            <person name="Singh A."/>
            <person name="Wilkins M.J."/>
            <person name="Williams K.H."/>
            <person name="Banfield J.F."/>
        </authorList>
    </citation>
    <scope>NUCLEOTIDE SEQUENCE [LARGE SCALE GENOMIC DNA]</scope>
</reference>
<accession>A0A0G0DAC5</accession>
<dbReference type="AlphaFoldDB" id="A0A0G0DAC5"/>
<dbReference type="STRING" id="1618477.UR54_C0014G0008"/>
<comment type="caution">
    <text evidence="2">The sequence shown here is derived from an EMBL/GenBank/DDBJ whole genome shotgun (WGS) entry which is preliminary data.</text>
</comment>
<evidence type="ECO:0000313" key="3">
    <source>
        <dbReference type="Proteomes" id="UP000034688"/>
    </source>
</evidence>
<dbReference type="Proteomes" id="UP000034688">
    <property type="component" value="Unassembled WGS sequence"/>
</dbReference>
<name>A0A0G0DAC5_9BACT</name>
<feature type="transmembrane region" description="Helical" evidence="1">
    <location>
        <begin position="89"/>
        <end position="109"/>
    </location>
</feature>
<dbReference type="EMBL" id="LBPP01000014">
    <property type="protein sequence ID" value="KKP60340.1"/>
    <property type="molecule type" value="Genomic_DNA"/>
</dbReference>
<evidence type="ECO:0000313" key="2">
    <source>
        <dbReference type="EMBL" id="KKP60340.1"/>
    </source>
</evidence>
<organism evidence="2 3">
    <name type="scientific">Candidatus Roizmanbacteria bacterium GW2011_GWA2_34_18</name>
    <dbReference type="NCBI Taxonomy" id="1618477"/>
    <lineage>
        <taxon>Bacteria</taxon>
        <taxon>Candidatus Roizmaniibacteriota</taxon>
    </lineage>
</organism>
<keyword evidence="1" id="KW-0472">Membrane</keyword>
<keyword evidence="1" id="KW-0812">Transmembrane</keyword>
<proteinExistence type="predicted"/>
<evidence type="ECO:0000256" key="1">
    <source>
        <dbReference type="SAM" id="Phobius"/>
    </source>
</evidence>
<keyword evidence="1" id="KW-1133">Transmembrane helix</keyword>
<feature type="transmembrane region" description="Helical" evidence="1">
    <location>
        <begin position="52"/>
        <end position="69"/>
    </location>
</feature>
<protein>
    <submittedName>
        <fullName evidence="2">Tetratricopeptide</fullName>
    </submittedName>
</protein>
<sequence length="268" mass="31628">MGIAPTILLLFGILRVVLSFPRRQESIPIFIILFWVFGFFVYQSIQVTPTLRYFIFLYPFFAIFAGIGIEKVMSYVLGVRRKKFTCYMLRVTCFMLLLIWPLMFSSIYFNKNTRVEASEWIYKNFPNSSYILSESWDDSLPLGVENNYGKQFAGEQLPVFDPDTPEKWRKINKSLEKADYYILSSNRGWGSILSVPKKYPIMSKFYNELLTDKNSNYKKIKEFTSYPSLRYLGIPIEFPDQWSDEAFTVYDHQKVIIFQNEKNIKSNN</sequence>
<feature type="transmembrane region" description="Helical" evidence="1">
    <location>
        <begin position="29"/>
        <end position="45"/>
    </location>
</feature>